<name>A0A1M7UBF8_9BRAD</name>
<dbReference type="PROSITE" id="PS51078">
    <property type="entry name" value="ICLR_ED"/>
    <property type="match status" value="1"/>
</dbReference>
<dbReference type="NCBIfam" id="TIGR02431">
    <property type="entry name" value="pcaR_pcaU"/>
    <property type="match status" value="1"/>
</dbReference>
<dbReference type="GO" id="GO:0045893">
    <property type="term" value="P:positive regulation of DNA-templated transcription"/>
    <property type="evidence" value="ECO:0007669"/>
    <property type="project" value="InterPro"/>
</dbReference>
<dbReference type="PANTHER" id="PTHR30136">
    <property type="entry name" value="HELIX-TURN-HELIX TRANSCRIPTIONAL REGULATOR, ICLR FAMILY"/>
    <property type="match status" value="1"/>
</dbReference>
<dbReference type="Pfam" id="PF01614">
    <property type="entry name" value="IclR_C"/>
    <property type="match status" value="1"/>
</dbReference>
<dbReference type="GO" id="GO:0046278">
    <property type="term" value="P:3,4-dihydroxybenzoate metabolic process"/>
    <property type="evidence" value="ECO:0007669"/>
    <property type="project" value="InterPro"/>
</dbReference>
<dbReference type="InterPro" id="IPR012794">
    <property type="entry name" value="PcaR_PcaU"/>
</dbReference>
<evidence type="ECO:0000256" key="3">
    <source>
        <dbReference type="ARBA" id="ARBA00023163"/>
    </source>
</evidence>
<dbReference type="InterPro" id="IPR014757">
    <property type="entry name" value="Tscrpt_reg_IclR_C"/>
</dbReference>
<dbReference type="OrthoDB" id="9807558at2"/>
<dbReference type="InterPro" id="IPR050707">
    <property type="entry name" value="HTH_MetabolicPath_Reg"/>
</dbReference>
<dbReference type="AlphaFoldDB" id="A0A1M7UBF8"/>
<keyword evidence="3" id="KW-0804">Transcription</keyword>
<dbReference type="GO" id="GO:0003700">
    <property type="term" value="F:DNA-binding transcription factor activity"/>
    <property type="evidence" value="ECO:0007669"/>
    <property type="project" value="TreeGrafter"/>
</dbReference>
<dbReference type="EMBL" id="LT670849">
    <property type="protein sequence ID" value="SHN80170.1"/>
    <property type="molecule type" value="Genomic_DNA"/>
</dbReference>
<organism evidence="7 8">
    <name type="scientific">Bradyrhizobium erythrophlei</name>
    <dbReference type="NCBI Taxonomy" id="1437360"/>
    <lineage>
        <taxon>Bacteria</taxon>
        <taxon>Pseudomonadati</taxon>
        <taxon>Pseudomonadota</taxon>
        <taxon>Alphaproteobacteria</taxon>
        <taxon>Hyphomicrobiales</taxon>
        <taxon>Nitrobacteraceae</taxon>
        <taxon>Bradyrhizobium</taxon>
    </lineage>
</organism>
<evidence type="ECO:0000256" key="1">
    <source>
        <dbReference type="ARBA" id="ARBA00023015"/>
    </source>
</evidence>
<evidence type="ECO:0000259" key="5">
    <source>
        <dbReference type="PROSITE" id="PS51077"/>
    </source>
</evidence>
<dbReference type="InterPro" id="IPR005471">
    <property type="entry name" value="Tscrpt_reg_IclR_N"/>
</dbReference>
<reference evidence="8" key="1">
    <citation type="submission" date="2016-11" db="EMBL/GenBank/DDBJ databases">
        <authorList>
            <person name="Varghese N."/>
            <person name="Submissions S."/>
        </authorList>
    </citation>
    <scope>NUCLEOTIDE SEQUENCE [LARGE SCALE GENOMIC DNA]</scope>
    <source>
        <strain evidence="8">GAS401</strain>
    </source>
</reference>
<dbReference type="SUPFAM" id="SSF46785">
    <property type="entry name" value="Winged helix' DNA-binding domain"/>
    <property type="match status" value="1"/>
</dbReference>
<evidence type="ECO:0000256" key="2">
    <source>
        <dbReference type="ARBA" id="ARBA00023125"/>
    </source>
</evidence>
<dbReference type="Proteomes" id="UP000184096">
    <property type="component" value="Chromosome I"/>
</dbReference>
<dbReference type="PANTHER" id="PTHR30136:SF34">
    <property type="entry name" value="TRANSCRIPTIONAL REGULATOR"/>
    <property type="match status" value="1"/>
</dbReference>
<dbReference type="Pfam" id="PF09339">
    <property type="entry name" value="HTH_IclR"/>
    <property type="match status" value="1"/>
</dbReference>
<dbReference type="InterPro" id="IPR036388">
    <property type="entry name" value="WH-like_DNA-bd_sf"/>
</dbReference>
<gene>
    <name evidence="7" type="ORF">SAMN05444170_4228</name>
</gene>
<dbReference type="SUPFAM" id="SSF55781">
    <property type="entry name" value="GAF domain-like"/>
    <property type="match status" value="1"/>
</dbReference>
<sequence length="270" mass="30041">MESTGRVVAQPPQRRKGAPQDDKEFMTTLAKGLAVLGAFGKQRPTMTLSEAAQVADLSRATARRVLRTLAQLGYVEQDGRSFSLSPRILDLGFAYLSTQSWIDRALPLMRELSERLGESCSAAILQGNDIVYVARVPARRIMSAALSVGSRLPALHTALGRVLFGYLDEAEIWRRLRSHRIDAYTPQTITDPQALFDRIRADRAQRFSIIDEELERGLRALAVPVLDRSGQAVGAINLSTHSTRTTRNEMREHFLPELNRIADQVSSMTV</sequence>
<accession>A0A1M7UBF8</accession>
<dbReference type="Gene3D" id="1.10.10.10">
    <property type="entry name" value="Winged helix-like DNA-binding domain superfamily/Winged helix DNA-binding domain"/>
    <property type="match status" value="1"/>
</dbReference>
<evidence type="ECO:0000259" key="6">
    <source>
        <dbReference type="PROSITE" id="PS51078"/>
    </source>
</evidence>
<dbReference type="GO" id="GO:0003677">
    <property type="term" value="F:DNA binding"/>
    <property type="evidence" value="ECO:0007669"/>
    <property type="project" value="UniProtKB-KW"/>
</dbReference>
<keyword evidence="1" id="KW-0805">Transcription regulation</keyword>
<dbReference type="InterPro" id="IPR029016">
    <property type="entry name" value="GAF-like_dom_sf"/>
</dbReference>
<dbReference type="Gene3D" id="3.30.450.40">
    <property type="match status" value="1"/>
</dbReference>
<evidence type="ECO:0000313" key="8">
    <source>
        <dbReference type="Proteomes" id="UP000184096"/>
    </source>
</evidence>
<evidence type="ECO:0000256" key="4">
    <source>
        <dbReference type="SAM" id="MobiDB-lite"/>
    </source>
</evidence>
<feature type="domain" description="HTH iclR-type" evidence="5">
    <location>
        <begin position="26"/>
        <end position="86"/>
    </location>
</feature>
<proteinExistence type="predicted"/>
<evidence type="ECO:0000313" key="7">
    <source>
        <dbReference type="EMBL" id="SHN80170.1"/>
    </source>
</evidence>
<dbReference type="PROSITE" id="PS51077">
    <property type="entry name" value="HTH_ICLR"/>
    <property type="match status" value="1"/>
</dbReference>
<keyword evidence="2" id="KW-0238">DNA-binding</keyword>
<feature type="domain" description="IclR-ED" evidence="6">
    <location>
        <begin position="87"/>
        <end position="270"/>
    </location>
</feature>
<dbReference type="SMART" id="SM00346">
    <property type="entry name" value="HTH_ICLR"/>
    <property type="match status" value="1"/>
</dbReference>
<dbReference type="InterPro" id="IPR036390">
    <property type="entry name" value="WH_DNA-bd_sf"/>
</dbReference>
<keyword evidence="8" id="KW-1185">Reference proteome</keyword>
<protein>
    <submittedName>
        <fullName evidence="7">Transcriptional regulator, IclR family</fullName>
    </submittedName>
</protein>
<feature type="region of interest" description="Disordered" evidence="4">
    <location>
        <begin position="1"/>
        <end position="22"/>
    </location>
</feature>
<dbReference type="GO" id="GO:0045892">
    <property type="term" value="P:negative regulation of DNA-templated transcription"/>
    <property type="evidence" value="ECO:0007669"/>
    <property type="project" value="TreeGrafter"/>
</dbReference>